<dbReference type="Proteomes" id="UP000664169">
    <property type="component" value="Unassembled WGS sequence"/>
</dbReference>
<dbReference type="AlphaFoldDB" id="A0A8H3EK85"/>
<dbReference type="EMBL" id="CAJPDQ010000004">
    <property type="protein sequence ID" value="CAF9908696.1"/>
    <property type="molecule type" value="Genomic_DNA"/>
</dbReference>
<accession>A0A8H3EK85</accession>
<evidence type="ECO:0000313" key="3">
    <source>
        <dbReference type="EMBL" id="CAF9908696.1"/>
    </source>
</evidence>
<dbReference type="InterPro" id="IPR039970">
    <property type="entry name" value="TF_Grauzone"/>
</dbReference>
<feature type="region of interest" description="Disordered" evidence="1">
    <location>
        <begin position="1"/>
        <end position="24"/>
    </location>
</feature>
<reference evidence="3" key="1">
    <citation type="submission" date="2021-03" db="EMBL/GenBank/DDBJ databases">
        <authorList>
            <person name="Tagirdzhanova G."/>
        </authorList>
    </citation>
    <scope>NUCLEOTIDE SEQUENCE</scope>
</reference>
<dbReference type="InterPro" id="IPR013087">
    <property type="entry name" value="Znf_C2H2_type"/>
</dbReference>
<dbReference type="PANTHER" id="PTHR23225:SF2">
    <property type="entry name" value="AT09679P-RELATED"/>
    <property type="match status" value="1"/>
</dbReference>
<name>A0A8H3EK85_9LECA</name>
<organism evidence="3 4">
    <name type="scientific">Gomphillus americanus</name>
    <dbReference type="NCBI Taxonomy" id="1940652"/>
    <lineage>
        <taxon>Eukaryota</taxon>
        <taxon>Fungi</taxon>
        <taxon>Dikarya</taxon>
        <taxon>Ascomycota</taxon>
        <taxon>Pezizomycotina</taxon>
        <taxon>Lecanoromycetes</taxon>
        <taxon>OSLEUM clade</taxon>
        <taxon>Ostropomycetidae</taxon>
        <taxon>Ostropales</taxon>
        <taxon>Graphidaceae</taxon>
        <taxon>Gomphilloideae</taxon>
        <taxon>Gomphillus</taxon>
    </lineage>
</organism>
<dbReference type="Gene3D" id="3.30.160.60">
    <property type="entry name" value="Classic Zinc Finger"/>
    <property type="match status" value="1"/>
</dbReference>
<sequence length="393" mass="44312">MPPFEEEFNETPFLPASTGQDLAIPQPQPIGYVTEDLQERDWISSTQYDQNQMGYEFGMPFLGNNYMNHQVQLPPPAFQLRSSPISQALGGSSRLQPISSRQHESLRLSNATHHDFMDNTRREHAEYSHAGRSSSPRRSIAQQPNSIFPYLSGLARTSQEAFPPSNQNTHQAPKSRKKLHPCAHCQLVLGTKSALLKHISSSHTRPFDCTLSAYGCTASFGSKNEWKRHIATKHINSGFWRCDLPGCVPARPGDRFKDFNRKDLFMQHARRCHIPKMSSTSHQSKGTISTLLSESASSCYNHVRDPPPTSSCGFCLATGKNEITIFSGPKSWDARLEHVAQHLERLEDRRGACVEDEYLRDWLVSENIIVPSATEGQYMLKDLILNDANEMEE</sequence>
<gene>
    <name evidence="3" type="ORF">GOMPHAMPRED_006271</name>
</gene>
<evidence type="ECO:0000259" key="2">
    <source>
        <dbReference type="PROSITE" id="PS00028"/>
    </source>
</evidence>
<comment type="caution">
    <text evidence="3">The sequence shown here is derived from an EMBL/GenBank/DDBJ whole genome shotgun (WGS) entry which is preliminary data.</text>
</comment>
<protein>
    <recommendedName>
        <fullName evidence="2">C2H2-type domain-containing protein</fullName>
    </recommendedName>
</protein>
<dbReference type="GO" id="GO:0003700">
    <property type="term" value="F:DNA-binding transcription factor activity"/>
    <property type="evidence" value="ECO:0007669"/>
    <property type="project" value="InterPro"/>
</dbReference>
<dbReference type="PROSITE" id="PS00028">
    <property type="entry name" value="ZINC_FINGER_C2H2_1"/>
    <property type="match status" value="1"/>
</dbReference>
<evidence type="ECO:0000313" key="4">
    <source>
        <dbReference type="Proteomes" id="UP000664169"/>
    </source>
</evidence>
<feature type="domain" description="C2H2-type" evidence="2">
    <location>
        <begin position="182"/>
        <end position="203"/>
    </location>
</feature>
<dbReference type="OrthoDB" id="5388486at2759"/>
<proteinExistence type="predicted"/>
<dbReference type="PANTHER" id="PTHR23225">
    <property type="entry name" value="ZINC FINGER PROTEIN"/>
    <property type="match status" value="1"/>
</dbReference>
<keyword evidence="4" id="KW-1185">Reference proteome</keyword>
<evidence type="ECO:0000256" key="1">
    <source>
        <dbReference type="SAM" id="MobiDB-lite"/>
    </source>
</evidence>
<dbReference type="SMART" id="SM00355">
    <property type="entry name" value="ZnF_C2H2"/>
    <property type="match status" value="3"/>
</dbReference>